<organism evidence="3 4">
    <name type="scientific">Halotalea alkalilenta</name>
    <dbReference type="NCBI Taxonomy" id="376489"/>
    <lineage>
        <taxon>Bacteria</taxon>
        <taxon>Pseudomonadati</taxon>
        <taxon>Pseudomonadota</taxon>
        <taxon>Gammaproteobacteria</taxon>
        <taxon>Oceanospirillales</taxon>
        <taxon>Halomonadaceae</taxon>
        <taxon>Halotalea</taxon>
    </lineage>
</organism>
<feature type="domain" description="HTH cro/C1-type" evidence="2">
    <location>
        <begin position="18"/>
        <end position="72"/>
    </location>
</feature>
<dbReference type="CDD" id="cd02209">
    <property type="entry name" value="cupin_XRE_C"/>
    <property type="match status" value="1"/>
</dbReference>
<protein>
    <recommendedName>
        <fullName evidence="2">HTH cro/C1-type domain-containing protein</fullName>
    </recommendedName>
</protein>
<dbReference type="EMBL" id="CP015243">
    <property type="protein sequence ID" value="ANF58808.1"/>
    <property type="molecule type" value="Genomic_DNA"/>
</dbReference>
<dbReference type="Gene3D" id="1.10.260.40">
    <property type="entry name" value="lambda repressor-like DNA-binding domains"/>
    <property type="match status" value="1"/>
</dbReference>
<dbReference type="KEGG" id="haa:A5892_16160"/>
<dbReference type="InterPro" id="IPR050807">
    <property type="entry name" value="TransReg_Diox_bact_type"/>
</dbReference>
<evidence type="ECO:0000259" key="2">
    <source>
        <dbReference type="PROSITE" id="PS50943"/>
    </source>
</evidence>
<evidence type="ECO:0000256" key="1">
    <source>
        <dbReference type="ARBA" id="ARBA00023125"/>
    </source>
</evidence>
<dbReference type="InterPro" id="IPR010982">
    <property type="entry name" value="Lambda_DNA-bd_dom_sf"/>
</dbReference>
<dbReference type="PANTHER" id="PTHR46797">
    <property type="entry name" value="HTH-TYPE TRANSCRIPTIONAL REGULATOR"/>
    <property type="match status" value="1"/>
</dbReference>
<dbReference type="Proteomes" id="UP000077875">
    <property type="component" value="Chromosome"/>
</dbReference>
<dbReference type="GO" id="GO:0003700">
    <property type="term" value="F:DNA-binding transcription factor activity"/>
    <property type="evidence" value="ECO:0007669"/>
    <property type="project" value="TreeGrafter"/>
</dbReference>
<reference evidence="3 4" key="1">
    <citation type="submission" date="2016-04" db="EMBL/GenBank/DDBJ databases">
        <title>Complete Genome Sequence of Halotalea alkalilenta IHB B 13600.</title>
        <authorList>
            <person name="Swarnkar M.K."/>
            <person name="Sharma A."/>
            <person name="Kaushal K."/>
            <person name="Soni R."/>
            <person name="Rana S."/>
            <person name="Singh A.K."/>
            <person name="Gulati A."/>
        </authorList>
    </citation>
    <scope>NUCLEOTIDE SEQUENCE [LARGE SCALE GENOMIC DNA]</scope>
    <source>
        <strain evidence="3 4">IHB B 13600</strain>
    </source>
</reference>
<keyword evidence="4" id="KW-1185">Reference proteome</keyword>
<dbReference type="STRING" id="376489.A5892_16160"/>
<keyword evidence="1" id="KW-0238">DNA-binding</keyword>
<name>A0A172YHS7_9GAMM</name>
<dbReference type="PROSITE" id="PS50943">
    <property type="entry name" value="HTH_CROC1"/>
    <property type="match status" value="1"/>
</dbReference>
<dbReference type="GO" id="GO:0003677">
    <property type="term" value="F:DNA binding"/>
    <property type="evidence" value="ECO:0007669"/>
    <property type="project" value="UniProtKB-KW"/>
</dbReference>
<dbReference type="CDD" id="cd00093">
    <property type="entry name" value="HTH_XRE"/>
    <property type="match status" value="1"/>
</dbReference>
<dbReference type="AlphaFoldDB" id="A0A172YHS7"/>
<dbReference type="SMART" id="SM00530">
    <property type="entry name" value="HTH_XRE"/>
    <property type="match status" value="1"/>
</dbReference>
<dbReference type="RefSeq" id="WP_064123664.1">
    <property type="nucleotide sequence ID" value="NZ_CP015243.1"/>
</dbReference>
<dbReference type="Gene3D" id="2.60.120.10">
    <property type="entry name" value="Jelly Rolls"/>
    <property type="match status" value="1"/>
</dbReference>
<evidence type="ECO:0000313" key="3">
    <source>
        <dbReference type="EMBL" id="ANF58808.1"/>
    </source>
</evidence>
<dbReference type="GO" id="GO:0005829">
    <property type="term" value="C:cytosol"/>
    <property type="evidence" value="ECO:0007669"/>
    <property type="project" value="TreeGrafter"/>
</dbReference>
<dbReference type="Pfam" id="PF13560">
    <property type="entry name" value="HTH_31"/>
    <property type="match status" value="1"/>
</dbReference>
<proteinExistence type="predicted"/>
<accession>A0A172YHS7</accession>
<dbReference type="InterPro" id="IPR001387">
    <property type="entry name" value="Cro/C1-type_HTH"/>
</dbReference>
<dbReference type="InterPro" id="IPR011051">
    <property type="entry name" value="RmlC_Cupin_sf"/>
</dbReference>
<dbReference type="PANTHER" id="PTHR46797:SF10">
    <property type="entry name" value="BLR1115 PROTEIN"/>
    <property type="match status" value="1"/>
</dbReference>
<dbReference type="SUPFAM" id="SSF51182">
    <property type="entry name" value="RmlC-like cupins"/>
    <property type="match status" value="1"/>
</dbReference>
<sequence length="203" mass="22548">MDLTSEETRLELRLAERLAMLRQARGWSLETLAERSGVSRATLSRFERAESSPSTVQLNRLCRALGMTASRLLGELESGNHALVTRAEQPLWVDQHSGLRRRSLSPPTTGYAVELIECELPAGAVIAYDVSPLAGLEHHLWLIEGALELEIEGRRHRLAPGDVLRCRLYGEDRFEALEASRYLLAIHAPQAGAMTIDRQVGEA</sequence>
<evidence type="ECO:0000313" key="4">
    <source>
        <dbReference type="Proteomes" id="UP000077875"/>
    </source>
</evidence>
<dbReference type="SUPFAM" id="SSF47413">
    <property type="entry name" value="lambda repressor-like DNA-binding domains"/>
    <property type="match status" value="1"/>
</dbReference>
<gene>
    <name evidence="3" type="ORF">A5892_16160</name>
</gene>
<dbReference type="InterPro" id="IPR014710">
    <property type="entry name" value="RmlC-like_jellyroll"/>
</dbReference>